<dbReference type="PANTHER" id="PTHR31126">
    <property type="entry name" value="TYROSINE-PROTEIN PHOSPHATASE"/>
    <property type="match status" value="1"/>
</dbReference>
<gene>
    <name evidence="2" type="ORF">JWS04_30160</name>
</gene>
<dbReference type="InterPro" id="IPR026893">
    <property type="entry name" value="Tyr/Ser_Pase_IphP-type"/>
</dbReference>
<sequence length="279" mass="30102">MGPADGRFHPGEPADPRHLRRPAAAGLHEIRNPLMYITVQRHLPIPGTFNIRDLGGYAAGSAETRWRRILRADGLHHLDAAGMTALTGEGVTTVIDLRHDHELQSRPNPFHGHPTVAYHNVSLFERLAPADMSVSDVLLDLYIQALTTRHGAISQVLTLIAEAPRGVVLFHCTAGKDRTGLVAALLLALAGVADATILDDYALTKLMIAPLLDRLIAEAEERDADLAALRPLLACEPQTMAATIAHILDNHGSVEAYLLAIGLSDATIARLKARLLEDA</sequence>
<comment type="similarity">
    <text evidence="1">Belongs to the protein-tyrosine phosphatase family.</text>
</comment>
<dbReference type="EMBL" id="JAGIKT010000079">
    <property type="protein sequence ID" value="MBP0115257.1"/>
    <property type="molecule type" value="Genomic_DNA"/>
</dbReference>
<evidence type="ECO:0000313" key="2">
    <source>
        <dbReference type="EMBL" id="MBP0115257.1"/>
    </source>
</evidence>
<organism evidence="2 3">
    <name type="scientific">Bradyrhizobium vignae</name>
    <dbReference type="NCBI Taxonomy" id="1549949"/>
    <lineage>
        <taxon>Bacteria</taxon>
        <taxon>Pseudomonadati</taxon>
        <taxon>Pseudomonadota</taxon>
        <taxon>Alphaproteobacteria</taxon>
        <taxon>Hyphomicrobiales</taxon>
        <taxon>Nitrobacteraceae</taxon>
        <taxon>Bradyrhizobium</taxon>
    </lineage>
</organism>
<dbReference type="Proteomes" id="UP000669317">
    <property type="component" value="Unassembled WGS sequence"/>
</dbReference>
<accession>A0ABS4A4C8</accession>
<dbReference type="SUPFAM" id="SSF52799">
    <property type="entry name" value="(Phosphotyrosine protein) phosphatases II"/>
    <property type="match status" value="1"/>
</dbReference>
<evidence type="ECO:0000256" key="1">
    <source>
        <dbReference type="ARBA" id="ARBA00009580"/>
    </source>
</evidence>
<protein>
    <submittedName>
        <fullName evidence="2">Tyrosine-protein phosphatase</fullName>
    </submittedName>
</protein>
<dbReference type="Pfam" id="PF13350">
    <property type="entry name" value="Y_phosphatase3"/>
    <property type="match status" value="1"/>
</dbReference>
<evidence type="ECO:0000313" key="3">
    <source>
        <dbReference type="Proteomes" id="UP000669317"/>
    </source>
</evidence>
<reference evidence="2 3" key="1">
    <citation type="submission" date="2021-03" db="EMBL/GenBank/DDBJ databases">
        <title>Genome Sequence of Bradyrhizobium vignae strain ISRA400.</title>
        <authorList>
            <person name="Tisa L.S."/>
            <person name="Svistoonoff S."/>
            <person name="Hocher V."/>
            <person name="Fall S."/>
            <person name="Zaiya A."/>
            <person name="Naing D."/>
            <person name="Niang N."/>
            <person name="Diouf A."/>
            <person name="Dasylva M.C."/>
            <person name="Toure O."/>
            <person name="Gueye M."/>
            <person name="Gully D."/>
            <person name="Tisseyre P."/>
            <person name="Simpson S."/>
            <person name="Morris K."/>
            <person name="Thomas W.K."/>
        </authorList>
    </citation>
    <scope>NUCLEOTIDE SEQUENCE [LARGE SCALE GENOMIC DNA]</scope>
    <source>
        <strain evidence="2 3">ISRA400</strain>
    </source>
</reference>
<dbReference type="InterPro" id="IPR016130">
    <property type="entry name" value="Tyr_Pase_AS"/>
</dbReference>
<keyword evidence="3" id="KW-1185">Reference proteome</keyword>
<comment type="caution">
    <text evidence="2">The sequence shown here is derived from an EMBL/GenBank/DDBJ whole genome shotgun (WGS) entry which is preliminary data.</text>
</comment>
<dbReference type="Gene3D" id="3.90.190.10">
    <property type="entry name" value="Protein tyrosine phosphatase superfamily"/>
    <property type="match status" value="1"/>
</dbReference>
<proteinExistence type="inferred from homology"/>
<dbReference type="InterPro" id="IPR029021">
    <property type="entry name" value="Prot-tyrosine_phosphatase-like"/>
</dbReference>
<dbReference type="PANTHER" id="PTHR31126:SF1">
    <property type="entry name" value="TYROSINE SPECIFIC PROTEIN PHOSPHATASES DOMAIN-CONTAINING PROTEIN"/>
    <property type="match status" value="1"/>
</dbReference>
<name>A0ABS4A4C8_9BRAD</name>
<dbReference type="PROSITE" id="PS00383">
    <property type="entry name" value="TYR_PHOSPHATASE_1"/>
    <property type="match status" value="1"/>
</dbReference>